<dbReference type="PANTHER" id="PTHR30563:SF0">
    <property type="entry name" value="DNA RECOMBINATION PROTEIN RMUC"/>
    <property type="match status" value="1"/>
</dbReference>
<dbReference type="InterPro" id="IPR003798">
    <property type="entry name" value="DNA_recombination_RmuC"/>
</dbReference>
<comment type="caution">
    <text evidence="6">The sequence shown here is derived from an EMBL/GenBank/DDBJ whole genome shotgun (WGS) entry which is preliminary data.</text>
</comment>
<name>A0ABS9L510_9MICC</name>
<evidence type="ECO:0000256" key="5">
    <source>
        <dbReference type="SAM" id="MobiDB-lite"/>
    </source>
</evidence>
<sequence>MDAFGIVLSLLLLLVGLLVGAGAAAVVCRRRVAELTAELDDAGTRLGEAAARLAAAEAEGRLLARQNRELSVLEDRENAVLRALAPVGEKLRHVQNQVGLLERDRVEQFGQLAEQLRTAQASDEQLLRSTRTLAAAMQSNSARGQWGEVQLRRVVEAAGMLAHVDFTEQVHLAGDERIFRPDMLIHLPGGKALVVDAKVPLRAYLQATELPLDAAGDNGAGGQERNRLLGDHAKAVKAHVDALAGKKYWDAAGGSPELVLCFLPAESMLSAALQADPGLLDYSFARNVGLVSPVSLLAALKSVAFAWRQDMLTENAREIFDLSRQLYERLGTLGDHVTKLGNSLKGSVEKYNAFVGTLESRVLPTARRINSFDPTSLDNAKAPAPLESTPRLLAAPELIADAAENRTDAGFEEGLPEDLLRGRSA</sequence>
<dbReference type="Proteomes" id="UP001165368">
    <property type="component" value="Unassembled WGS sequence"/>
</dbReference>
<dbReference type="EMBL" id="JAKLTQ010000003">
    <property type="protein sequence ID" value="MCG2621758.1"/>
    <property type="molecule type" value="Genomic_DNA"/>
</dbReference>
<comment type="function">
    <text evidence="1">Involved in DNA recombination.</text>
</comment>
<dbReference type="RefSeq" id="WP_237819275.1">
    <property type="nucleotide sequence ID" value="NZ_JAKLTQ010000003.1"/>
</dbReference>
<evidence type="ECO:0000256" key="1">
    <source>
        <dbReference type="ARBA" id="ARBA00003416"/>
    </source>
</evidence>
<evidence type="ECO:0000256" key="4">
    <source>
        <dbReference type="ARBA" id="ARBA00023172"/>
    </source>
</evidence>
<organism evidence="6 7">
    <name type="scientific">Arthrobacter hankyongi</name>
    <dbReference type="NCBI Taxonomy" id="2904801"/>
    <lineage>
        <taxon>Bacteria</taxon>
        <taxon>Bacillati</taxon>
        <taxon>Actinomycetota</taxon>
        <taxon>Actinomycetes</taxon>
        <taxon>Micrococcales</taxon>
        <taxon>Micrococcaceae</taxon>
        <taxon>Arthrobacter</taxon>
    </lineage>
</organism>
<keyword evidence="4" id="KW-0233">DNA recombination</keyword>
<gene>
    <name evidence="6" type="ORF">LVY72_07480</name>
</gene>
<dbReference type="PANTHER" id="PTHR30563">
    <property type="entry name" value="DNA RECOMBINATION PROTEIN RMUC"/>
    <property type="match status" value="1"/>
</dbReference>
<dbReference type="Pfam" id="PF02646">
    <property type="entry name" value="RmuC"/>
    <property type="match status" value="1"/>
</dbReference>
<keyword evidence="3" id="KW-0175">Coiled coil</keyword>
<evidence type="ECO:0000313" key="6">
    <source>
        <dbReference type="EMBL" id="MCG2621758.1"/>
    </source>
</evidence>
<protein>
    <submittedName>
        <fullName evidence="6">DNA recombination protein RmuC</fullName>
    </submittedName>
</protein>
<evidence type="ECO:0000256" key="2">
    <source>
        <dbReference type="ARBA" id="ARBA00009840"/>
    </source>
</evidence>
<evidence type="ECO:0000256" key="3">
    <source>
        <dbReference type="ARBA" id="ARBA00023054"/>
    </source>
</evidence>
<accession>A0ABS9L510</accession>
<comment type="similarity">
    <text evidence="2">Belongs to the RmuC family.</text>
</comment>
<feature type="region of interest" description="Disordered" evidence="5">
    <location>
        <begin position="405"/>
        <end position="425"/>
    </location>
</feature>
<keyword evidence="7" id="KW-1185">Reference proteome</keyword>
<evidence type="ECO:0000313" key="7">
    <source>
        <dbReference type="Proteomes" id="UP001165368"/>
    </source>
</evidence>
<reference evidence="6" key="1">
    <citation type="submission" date="2022-01" db="EMBL/GenBank/DDBJ databases">
        <authorList>
            <person name="Jo J.-H."/>
            <person name="Im W.-T."/>
        </authorList>
    </citation>
    <scope>NUCLEOTIDE SEQUENCE</scope>
    <source>
        <strain evidence="6">I2-34</strain>
    </source>
</reference>
<proteinExistence type="inferred from homology"/>